<dbReference type="SUPFAM" id="SSF50965">
    <property type="entry name" value="Galactose oxidase, central domain"/>
    <property type="match status" value="1"/>
</dbReference>
<reference evidence="3 4" key="1">
    <citation type="submission" date="2017-11" db="EMBL/GenBank/DDBJ databases">
        <title>The genome of Rhizophagus clarus HR1 reveals common genetic basis of auxotrophy among arbuscular mycorrhizal fungi.</title>
        <authorList>
            <person name="Kobayashi Y."/>
        </authorList>
    </citation>
    <scope>NUCLEOTIDE SEQUENCE [LARGE SCALE GENOMIC DNA]</scope>
    <source>
        <strain evidence="3 4">HR1</strain>
    </source>
</reference>
<dbReference type="InterPro" id="IPR011043">
    <property type="entry name" value="Gal_Oxase/kelch_b-propeller"/>
</dbReference>
<evidence type="ECO:0000256" key="2">
    <source>
        <dbReference type="SAM" id="Phobius"/>
    </source>
</evidence>
<evidence type="ECO:0000313" key="3">
    <source>
        <dbReference type="EMBL" id="GBB90960.1"/>
    </source>
</evidence>
<dbReference type="AlphaFoldDB" id="A0A2Z6QLQ1"/>
<protein>
    <submittedName>
        <fullName evidence="3">Uncharacterized protein</fullName>
    </submittedName>
</protein>
<comment type="caution">
    <text evidence="3">The sequence shown here is derived from an EMBL/GenBank/DDBJ whole genome shotgun (WGS) entry which is preliminary data.</text>
</comment>
<feature type="transmembrane region" description="Helical" evidence="2">
    <location>
        <begin position="235"/>
        <end position="261"/>
    </location>
</feature>
<evidence type="ECO:0000313" key="4">
    <source>
        <dbReference type="Proteomes" id="UP000247702"/>
    </source>
</evidence>
<keyword evidence="2" id="KW-1133">Transmembrane helix</keyword>
<dbReference type="Proteomes" id="UP000247702">
    <property type="component" value="Unassembled WGS sequence"/>
</dbReference>
<proteinExistence type="predicted"/>
<dbReference type="InterPro" id="IPR015915">
    <property type="entry name" value="Kelch-typ_b-propeller"/>
</dbReference>
<gene>
    <name evidence="3" type="ORF">RclHR1_18010006</name>
</gene>
<feature type="region of interest" description="Disordered" evidence="1">
    <location>
        <begin position="315"/>
        <end position="336"/>
    </location>
</feature>
<keyword evidence="2" id="KW-0812">Transmembrane</keyword>
<organism evidence="3 4">
    <name type="scientific">Rhizophagus clarus</name>
    <dbReference type="NCBI Taxonomy" id="94130"/>
    <lineage>
        <taxon>Eukaryota</taxon>
        <taxon>Fungi</taxon>
        <taxon>Fungi incertae sedis</taxon>
        <taxon>Mucoromycota</taxon>
        <taxon>Glomeromycotina</taxon>
        <taxon>Glomeromycetes</taxon>
        <taxon>Glomerales</taxon>
        <taxon>Glomeraceae</taxon>
        <taxon>Rhizophagus</taxon>
    </lineage>
</organism>
<keyword evidence="2" id="KW-0472">Membrane</keyword>
<dbReference type="EMBL" id="BEXD01000893">
    <property type="protein sequence ID" value="GBB90960.1"/>
    <property type="molecule type" value="Genomic_DNA"/>
</dbReference>
<sequence length="336" mass="37216">MSTGGLAASIGGVNNDTIFFFNNGVDDAKKLISPVHSYNSSNNVWNTQTLSGIRPIGTSQMRVVTDNNGKTYLLAELDFTLQGVTSSNGLFIFYMGGRDGNYSAIPDGFKMIFLYDTINDKWDSKTTTGDFPPPDYGITTVLGLNGDKIILFGVKGVGPTYRRANVIGKYMVVTFGFNDALSAKYKQNGESDVLLLDVSNDSEYVWTTSFDPTPLAINSSSSNYLLPKPKTNNNMGIIIIDITIGIILLLIIVSIVVFLFIKRRISNLKLKITNTIKIANFIYIVNLAQITNTISNKYQLGWNLELRWIQHASPCTQKRNSQNTRKKSPSSKEKQN</sequence>
<evidence type="ECO:0000256" key="1">
    <source>
        <dbReference type="SAM" id="MobiDB-lite"/>
    </source>
</evidence>
<keyword evidence="4" id="KW-1185">Reference proteome</keyword>
<dbReference type="Gene3D" id="2.120.10.80">
    <property type="entry name" value="Kelch-type beta propeller"/>
    <property type="match status" value="1"/>
</dbReference>
<accession>A0A2Z6QLQ1</accession>
<name>A0A2Z6QLQ1_9GLOM</name>